<evidence type="ECO:0000256" key="5">
    <source>
        <dbReference type="ARBA" id="ARBA00023136"/>
    </source>
</evidence>
<evidence type="ECO:0000313" key="8">
    <source>
        <dbReference type="Proteomes" id="UP001152795"/>
    </source>
</evidence>
<dbReference type="Pfam" id="PF05478">
    <property type="entry name" value="Prominin"/>
    <property type="match status" value="1"/>
</dbReference>
<dbReference type="Proteomes" id="UP001152795">
    <property type="component" value="Unassembled WGS sequence"/>
</dbReference>
<dbReference type="GO" id="GO:0016020">
    <property type="term" value="C:membrane"/>
    <property type="evidence" value="ECO:0007669"/>
    <property type="project" value="UniProtKB-SubCell"/>
</dbReference>
<dbReference type="OrthoDB" id="6229420at2759"/>
<sequence>MAKLYVLVFALLCFSTCDCAVQRVTKIGNGKLEFPPIPEVDISSTLTSKFDGKGLEPWYDVAKSFVHTVQKDDIPYDDIEKMKDGGFEVEEFLKGWEMPFLVTFAIGLLFALIVPIVGFCFCCCRCCGNCGGEMVQKTNSKDGCKRLVYGIALSIITLLMFVGCLMAFVSNDRITDTVESYKATPISAIRDSEQYFNRTLDVVTGTVINNVVDVLDIIVDDVIKLPGEIANKILTQLSDTVRVPLNSVVKLGNETKRMGDLLKEINSTTNELQSRFEKLSDDINNVNTNLSRICNPSLCPGINYNDSLTTGANFSALPDVQEQLNNIADINNDDLAGKALEGLNEFENIAETIEEKSRSAIDGIKNETENAKNEFLNNIQKDVVDKVNEQILNKTDGWVKDIEDAFEDQVEPYDRYRYYAGVGLTCLVLIPVVLLALGLLCGIFGHDKDVGPTDRGAISNMGGNCLMAAVGFMFIFVLFLMIFTAICFILGGHFEKACYSIREETIYSDFLDNPKFWSGEYILAKELYKNGSIELKIGTILSSCRNNDPIYEAIQGENKWDLNTKFSVKDKLGNIDDNLDDLDVSVKDEPILTQETKDGLNNLGNSSVDDINFEQFFNETRKDVVNNTQIDELRVKLNATGNASLIQISKDLEDIQNEAKAMKVLSNDLESNVAELKQLGSNIS</sequence>
<comment type="subcellular location">
    <subcellularLocation>
        <location evidence="1">Membrane</location>
        <topology evidence="1">Multi-pass membrane protein</topology>
    </subcellularLocation>
</comment>
<dbReference type="EMBL" id="CACRXK020004505">
    <property type="protein sequence ID" value="CAB4002989.1"/>
    <property type="molecule type" value="Genomic_DNA"/>
</dbReference>
<name>A0A7D9E7K2_PARCT</name>
<comment type="similarity">
    <text evidence="2">Belongs to the prominin family.</text>
</comment>
<dbReference type="PANTHER" id="PTHR22730">
    <property type="entry name" value="PROMININ PROM PROTEIN"/>
    <property type="match status" value="1"/>
</dbReference>
<evidence type="ECO:0000256" key="4">
    <source>
        <dbReference type="ARBA" id="ARBA00022989"/>
    </source>
</evidence>
<accession>A0A7D9E7K2</accession>
<reference evidence="7" key="1">
    <citation type="submission" date="2020-04" db="EMBL/GenBank/DDBJ databases">
        <authorList>
            <person name="Alioto T."/>
            <person name="Alioto T."/>
            <person name="Gomez Garrido J."/>
        </authorList>
    </citation>
    <scope>NUCLEOTIDE SEQUENCE</scope>
    <source>
        <strain evidence="7">A484AB</strain>
    </source>
</reference>
<evidence type="ECO:0000313" key="7">
    <source>
        <dbReference type="EMBL" id="CAB4002989.1"/>
    </source>
</evidence>
<protein>
    <submittedName>
        <fullName evidence="7">Prominin-1-A-like isoform X1</fullName>
    </submittedName>
</protein>
<dbReference type="InterPro" id="IPR008795">
    <property type="entry name" value="Prominin"/>
</dbReference>
<evidence type="ECO:0000256" key="1">
    <source>
        <dbReference type="ARBA" id="ARBA00004141"/>
    </source>
</evidence>
<dbReference type="PANTHER" id="PTHR22730:SF1">
    <property type="entry name" value="PROMININ-LIKE PROTEIN"/>
    <property type="match status" value="1"/>
</dbReference>
<gene>
    <name evidence="7" type="ORF">PACLA_8A051113</name>
</gene>
<organism evidence="7 8">
    <name type="scientific">Paramuricea clavata</name>
    <name type="common">Red gorgonian</name>
    <name type="synonym">Violescent sea-whip</name>
    <dbReference type="NCBI Taxonomy" id="317549"/>
    <lineage>
        <taxon>Eukaryota</taxon>
        <taxon>Metazoa</taxon>
        <taxon>Cnidaria</taxon>
        <taxon>Anthozoa</taxon>
        <taxon>Octocorallia</taxon>
        <taxon>Malacalcyonacea</taxon>
        <taxon>Plexauridae</taxon>
        <taxon>Paramuricea</taxon>
    </lineage>
</organism>
<evidence type="ECO:0000256" key="3">
    <source>
        <dbReference type="ARBA" id="ARBA00022692"/>
    </source>
</evidence>
<proteinExistence type="inferred from homology"/>
<feature type="non-terminal residue" evidence="7">
    <location>
        <position position="1"/>
    </location>
</feature>
<keyword evidence="5" id="KW-0472">Membrane</keyword>
<keyword evidence="8" id="KW-1185">Reference proteome</keyword>
<dbReference type="AlphaFoldDB" id="A0A7D9E7K2"/>
<evidence type="ECO:0000256" key="6">
    <source>
        <dbReference type="ARBA" id="ARBA00023180"/>
    </source>
</evidence>
<evidence type="ECO:0000256" key="2">
    <source>
        <dbReference type="ARBA" id="ARBA00006058"/>
    </source>
</evidence>
<keyword evidence="3" id="KW-0812">Transmembrane</keyword>
<comment type="caution">
    <text evidence="7">The sequence shown here is derived from an EMBL/GenBank/DDBJ whole genome shotgun (WGS) entry which is preliminary data.</text>
</comment>
<keyword evidence="4" id="KW-1133">Transmembrane helix</keyword>
<keyword evidence="6" id="KW-0325">Glycoprotein</keyword>